<proteinExistence type="inferred from homology"/>
<feature type="domain" description="Gamma tubulin complex component protein N-terminal" evidence="9">
    <location>
        <begin position="252"/>
        <end position="560"/>
    </location>
</feature>
<dbReference type="Pfam" id="PF03660">
    <property type="entry name" value="PHF5"/>
    <property type="match status" value="1"/>
</dbReference>
<protein>
    <submittedName>
        <fullName evidence="11">PHF5-like protein</fullName>
    </submittedName>
</protein>
<dbReference type="GO" id="GO:0000398">
    <property type="term" value="P:mRNA splicing, via spliceosome"/>
    <property type="evidence" value="ECO:0007669"/>
    <property type="project" value="InterPro"/>
</dbReference>
<sequence length="894" mass="103686">YLTMAKHHPDLIFCRKIPGINIGDGRCVICDSHIIRNISSPVRVCEDCSYGICQNRCLICNAPGTTDAYYCTECTLLEKDRDGCPKILNVGTARTDIFYERKKYGPSNESHIMSNEEVLQRLKSAFPQLENVSDSKILAKLNNRLKKPQVTNVLEGAIKRIEEKGDVKSAKQVMEFLLAVKFNSKLDFSSKNKASTTSKLSEDKKSQGTRYSSNSSIHNITNPLFPSLSQIQATLPEQKESFILDFTEFELIRNILAALQGIESLMFRQIAIQEATNSDSLVGNPLNDTTQFVLATVYLHKVRPEHRVIIEEILKTAKYYMKITTLLRFHVMDTIGQALLKSIRQCISVYFEEASNMYYKFMDDNSCINLFIIYKFTLKWKEPLYILFTLMSKTINKCGLDILNIAYETSRFIPKNELTGEFLSKIVDAMFAEFHSTLKFWLFRGQVPEGVSHWIISKNDDVAENRKWTDWVVLNKDKLPVSLLPISDIFYKILSIGRTVLFLMESSTTLSYDSQEEQRVELFNRLDPSLSYYDLAHRSILSGTIYEMNRLVSADMVHTILNTHHFQDHLEALRRHFLLTCPSYFENIHDSFEELNNTFRDFSLNNSLPFLSQRVHLHTLSVDEAIRISNSWRGLRIEKYFIMKSAEGELGLSNHTHSTGSSSLGNNSYYNRKVNLTYKAPQPVGIILNDKNVALYEKIFNMVFEIRSVALKIDRIHTKLRSLVLSLRKNCKEMLPLMYKFLGKIHIMSLFINKVLYYIYYDVIPLAQKKLEEDLENVHGLEDIMQYHFIYLETIKKGLFMSKKNFWYTYEKVLTPDPSFKNPSDETVAFEAEEYQTRKLSVIETFESTNKKEFFEISIEFGKFMEDVIQYTTEDVINNFMPLKKHFLILIEVF</sequence>
<keyword evidence="5" id="KW-0493">Microtubule</keyword>
<evidence type="ECO:0000256" key="1">
    <source>
        <dbReference type="ARBA" id="ARBA00004245"/>
    </source>
</evidence>
<evidence type="ECO:0000256" key="3">
    <source>
        <dbReference type="ARBA" id="ARBA00010337"/>
    </source>
</evidence>
<dbReference type="InterPro" id="IPR041470">
    <property type="entry name" value="GCP_N"/>
</dbReference>
<dbReference type="GO" id="GO:0005874">
    <property type="term" value="C:microtubule"/>
    <property type="evidence" value="ECO:0007669"/>
    <property type="project" value="UniProtKB-KW"/>
</dbReference>
<evidence type="ECO:0000256" key="5">
    <source>
        <dbReference type="ARBA" id="ARBA00022701"/>
    </source>
</evidence>
<comment type="similarity">
    <text evidence="3">Belongs to the TUBGCP family.</text>
</comment>
<evidence type="ECO:0000259" key="8">
    <source>
        <dbReference type="Pfam" id="PF04130"/>
    </source>
</evidence>
<dbReference type="InterPro" id="IPR040457">
    <property type="entry name" value="GCP_C"/>
</dbReference>
<dbReference type="Pfam" id="PF04130">
    <property type="entry name" value="GCP_C_terminal"/>
    <property type="match status" value="1"/>
</dbReference>
<keyword evidence="6" id="KW-0206">Cytoskeleton</keyword>
<name>A0AAF5D061_STRER</name>
<dbReference type="Pfam" id="PF17681">
    <property type="entry name" value="GCP_N_terminal"/>
    <property type="match status" value="1"/>
</dbReference>
<evidence type="ECO:0000256" key="6">
    <source>
        <dbReference type="ARBA" id="ARBA00023212"/>
    </source>
</evidence>
<dbReference type="Gene3D" id="1.20.120.1900">
    <property type="entry name" value="Gamma-tubulin complex, C-terminal domain"/>
    <property type="match status" value="1"/>
</dbReference>
<feature type="domain" description="Gamma tubulin complex component C-terminal" evidence="8">
    <location>
        <begin position="567"/>
        <end position="871"/>
    </location>
</feature>
<evidence type="ECO:0000259" key="9">
    <source>
        <dbReference type="Pfam" id="PF17681"/>
    </source>
</evidence>
<evidence type="ECO:0000256" key="7">
    <source>
        <dbReference type="SAM" id="MobiDB-lite"/>
    </source>
</evidence>
<dbReference type="PANTHER" id="PTHR13120">
    <property type="entry name" value="PHD FINGER-LIKE DOMAIN-CONTAINING PROTEIN 5A"/>
    <property type="match status" value="1"/>
</dbReference>
<dbReference type="GO" id="GO:0043015">
    <property type="term" value="F:gamma-tubulin binding"/>
    <property type="evidence" value="ECO:0007669"/>
    <property type="project" value="InterPro"/>
</dbReference>
<feature type="compositionally biased region" description="Polar residues" evidence="7">
    <location>
        <begin position="208"/>
        <end position="217"/>
    </location>
</feature>
<accession>A0AAF5D061</accession>
<comment type="similarity">
    <text evidence="2">Belongs to the PHF5 family.</text>
</comment>
<organism evidence="10 11">
    <name type="scientific">Strongyloides stercoralis</name>
    <name type="common">Threadworm</name>
    <dbReference type="NCBI Taxonomy" id="6248"/>
    <lineage>
        <taxon>Eukaryota</taxon>
        <taxon>Metazoa</taxon>
        <taxon>Ecdysozoa</taxon>
        <taxon>Nematoda</taxon>
        <taxon>Chromadorea</taxon>
        <taxon>Rhabditida</taxon>
        <taxon>Tylenchina</taxon>
        <taxon>Panagrolaimomorpha</taxon>
        <taxon>Strongyloidoidea</taxon>
        <taxon>Strongyloididae</taxon>
        <taxon>Strongyloides</taxon>
    </lineage>
</organism>
<dbReference type="Proteomes" id="UP000035681">
    <property type="component" value="Unplaced"/>
</dbReference>
<dbReference type="AlphaFoldDB" id="A0AAF5D061"/>
<keyword evidence="10" id="KW-1185">Reference proteome</keyword>
<reference evidence="11" key="1">
    <citation type="submission" date="2024-02" db="UniProtKB">
        <authorList>
            <consortium name="WormBaseParasite"/>
        </authorList>
    </citation>
    <scope>IDENTIFICATION</scope>
</reference>
<evidence type="ECO:0000313" key="11">
    <source>
        <dbReference type="WBParaSite" id="TCONS_00004812.p1"/>
    </source>
</evidence>
<dbReference type="WBParaSite" id="TCONS_00004812.p1">
    <property type="protein sequence ID" value="TCONS_00004812.p1"/>
    <property type="gene ID" value="XLOC_002863"/>
</dbReference>
<feature type="region of interest" description="Disordered" evidence="7">
    <location>
        <begin position="193"/>
        <end position="217"/>
    </location>
</feature>
<keyword evidence="4" id="KW-0963">Cytoplasm</keyword>
<evidence type="ECO:0000256" key="2">
    <source>
        <dbReference type="ARBA" id="ARBA00008626"/>
    </source>
</evidence>
<evidence type="ECO:0000256" key="4">
    <source>
        <dbReference type="ARBA" id="ARBA00022490"/>
    </source>
</evidence>
<comment type="subcellular location">
    <subcellularLocation>
        <location evidence="1">Cytoplasm</location>
        <location evidence="1">Cytoskeleton</location>
    </subcellularLocation>
</comment>
<dbReference type="InterPro" id="IPR042241">
    <property type="entry name" value="GCP_C_sf"/>
</dbReference>
<dbReference type="InterPro" id="IPR005345">
    <property type="entry name" value="PHF5"/>
</dbReference>
<evidence type="ECO:0000313" key="10">
    <source>
        <dbReference type="Proteomes" id="UP000035681"/>
    </source>
</evidence>